<dbReference type="GO" id="GO:0016757">
    <property type="term" value="F:glycosyltransferase activity"/>
    <property type="evidence" value="ECO:0007669"/>
    <property type="project" value="InterPro"/>
</dbReference>
<dbReference type="EMBL" id="FCOK02000002">
    <property type="protein sequence ID" value="SAL14272.1"/>
    <property type="molecule type" value="Genomic_DNA"/>
</dbReference>
<feature type="domain" description="Glycosyl transferase family 1" evidence="1">
    <location>
        <begin position="642"/>
        <end position="808"/>
    </location>
</feature>
<dbReference type="OrthoDB" id="9801609at2"/>
<keyword evidence="3" id="KW-0808">Transferase</keyword>
<evidence type="ECO:0000313" key="3">
    <source>
        <dbReference type="EMBL" id="SAL14272.1"/>
    </source>
</evidence>
<sequence>MRHDLDEAVIDPVRATLDAVGLPPPAVQDTPSRHRARIAKRVPRVAIVHDWLVAFAGAEKVLEQIVICFPDADLFSVVDFMEERSWMRGKKVTTSFIQKLPQAKKRYRSYLPLMPLAIEQLDVSGYDLVISSSHAVAKGVLTGPDQVHVSYVHSPIRYAWDLQHQYLQQSNLTAGMKSLLARMVLHYMRNWDIRTSNSVDHFIANSAFIARRINKVYHRDSHVIFPPVDVEAFQLCEVKEDFYLTASRMVPYKKIDLIVEAFAKMPGRKLVVIGDGPDMRKIRDKATPNVEIMGYQPFSVLQDKMRRAKAFVFAAEEDFGISVVEAQACGTPVIAYGKGGALETVLDSSHARPTGLFFDEQTTDSIIEAVEGFELGAVKIDPADCRANAERFSIRHFRDGLRAYVQSVAPQFTLAPPAMPPVPVIETVVEPVSTAAAAQLDQDHEEADAMRVLAVDQSGVLGGAELSLLEVMKNMRGTNETVLFDDGPFRIALEAVGIKVDVLDGAGLGGLSKDGGMKRPGAGMIGGVMSLVRGTLEKSRNSDVIYVNTQRAMVVGAIAGLISRRPVVWHLRDIVSPEHFGKTQLTIIKWCTKLMLERVIANSTASAVALTALTRLKEERLDVVFNGISAEPFTELESVAQHELRARFGLPQDAFLVGSFSRLARWKGQHILLEALLEAPEMHAVLVGSALFGEDAYEAELRAYVLEHGLADRVHFLGFQHDIAACMKAVDVVAHTSISPEPFGRVIIEGMLAKRPIVAARAGGVTDIVEDRENGILCTPGDVHALAGALSELSADVGLRNRLVEQGYANAINRFGTERYVESVQKILSDVAGKSRSKRS</sequence>
<evidence type="ECO:0000259" key="2">
    <source>
        <dbReference type="Pfam" id="PF13439"/>
    </source>
</evidence>
<name>A0A158F369_9BURK</name>
<dbReference type="RefSeq" id="WP_062081929.1">
    <property type="nucleotide sequence ID" value="NZ_FCOK02000002.1"/>
</dbReference>
<dbReference type="PANTHER" id="PTHR45947">
    <property type="entry name" value="SULFOQUINOVOSYL TRANSFERASE SQD2"/>
    <property type="match status" value="1"/>
</dbReference>
<dbReference type="InterPro" id="IPR028098">
    <property type="entry name" value="Glyco_trans_4-like_N"/>
</dbReference>
<dbReference type="InterPro" id="IPR001296">
    <property type="entry name" value="Glyco_trans_1"/>
</dbReference>
<evidence type="ECO:0000259" key="1">
    <source>
        <dbReference type="Pfam" id="PF00534"/>
    </source>
</evidence>
<organism evidence="3 4">
    <name type="scientific">Caballeronia udeis</name>
    <dbReference type="NCBI Taxonomy" id="1232866"/>
    <lineage>
        <taxon>Bacteria</taxon>
        <taxon>Pseudomonadati</taxon>
        <taxon>Pseudomonadota</taxon>
        <taxon>Betaproteobacteria</taxon>
        <taxon>Burkholderiales</taxon>
        <taxon>Burkholderiaceae</taxon>
        <taxon>Caballeronia</taxon>
    </lineage>
</organism>
<feature type="domain" description="Glycosyltransferase subfamily 4-like N-terminal" evidence="2">
    <location>
        <begin position="94"/>
        <end position="231"/>
    </location>
</feature>
<dbReference type="AlphaFoldDB" id="A0A158F369"/>
<dbReference type="SUPFAM" id="SSF53756">
    <property type="entry name" value="UDP-Glycosyltransferase/glycogen phosphorylase"/>
    <property type="match status" value="2"/>
</dbReference>
<dbReference type="PANTHER" id="PTHR45947:SF3">
    <property type="entry name" value="SULFOQUINOVOSYL TRANSFERASE SQD2"/>
    <property type="match status" value="1"/>
</dbReference>
<dbReference type="CDD" id="cd03801">
    <property type="entry name" value="GT4_PimA-like"/>
    <property type="match status" value="1"/>
</dbReference>
<dbReference type="CDD" id="cd03804">
    <property type="entry name" value="GT4_WbaZ-like"/>
    <property type="match status" value="1"/>
</dbReference>
<evidence type="ECO:0000313" key="4">
    <source>
        <dbReference type="Proteomes" id="UP000054683"/>
    </source>
</evidence>
<dbReference type="Pfam" id="PF13439">
    <property type="entry name" value="Glyco_transf_4"/>
    <property type="match status" value="1"/>
</dbReference>
<accession>A0A158F369</accession>
<dbReference type="Gene3D" id="3.40.50.2000">
    <property type="entry name" value="Glycogen Phosphorylase B"/>
    <property type="match status" value="3"/>
</dbReference>
<dbReference type="InterPro" id="IPR050194">
    <property type="entry name" value="Glycosyltransferase_grp1"/>
</dbReference>
<dbReference type="Pfam" id="PF00534">
    <property type="entry name" value="Glycos_transf_1"/>
    <property type="match status" value="2"/>
</dbReference>
<reference evidence="3 4" key="1">
    <citation type="submission" date="2016-01" db="EMBL/GenBank/DDBJ databases">
        <authorList>
            <person name="Oliw E.H."/>
        </authorList>
    </citation>
    <scope>NUCLEOTIDE SEQUENCE [LARGE SCALE GENOMIC DNA]</scope>
    <source>
        <strain evidence="3">LMG 27134</strain>
    </source>
</reference>
<gene>
    <name evidence="3" type="ORF">AWB69_00598</name>
</gene>
<proteinExistence type="predicted"/>
<dbReference type="Proteomes" id="UP000054683">
    <property type="component" value="Unassembled WGS sequence"/>
</dbReference>
<protein>
    <submittedName>
        <fullName evidence="3">Group 1 glycosyl transferase</fullName>
    </submittedName>
</protein>
<feature type="domain" description="Glycosyl transferase family 1" evidence="1">
    <location>
        <begin position="238"/>
        <end position="389"/>
    </location>
</feature>